<dbReference type="SMART" id="SM00899">
    <property type="entry name" value="FeoA"/>
    <property type="match status" value="1"/>
</dbReference>
<evidence type="ECO:0000259" key="2">
    <source>
        <dbReference type="SMART" id="SM00899"/>
    </source>
</evidence>
<dbReference type="InterPro" id="IPR007167">
    <property type="entry name" value="Fe-transptr_FeoA-like"/>
</dbReference>
<dbReference type="InterPro" id="IPR008988">
    <property type="entry name" value="Transcriptional_repressor_C"/>
</dbReference>
<keyword evidence="4" id="KW-1185">Reference proteome</keyword>
<dbReference type="EMBL" id="JAAAUB010000013">
    <property type="protein sequence ID" value="NMH17203.1"/>
    <property type="molecule type" value="Genomic_DNA"/>
</dbReference>
<feature type="domain" description="Ferrous iron transporter FeoA-like" evidence="2">
    <location>
        <begin position="10"/>
        <end position="80"/>
    </location>
</feature>
<sequence length="92" mass="9817">MVPESAPKAFPLPVAPLGSRLRIAALHGGTELTRRLTELGLNVGCEIVLQQREGGKFVVKRGETRFALGGGMAHKILVQEYSEVARDAHAAA</sequence>
<dbReference type="Gene3D" id="2.30.30.90">
    <property type="match status" value="1"/>
</dbReference>
<reference evidence="3 4" key="1">
    <citation type="journal article" date="2020" name="Curr. Microbiol.">
        <title>Tepidiphilus baoligensis sp. nov., a Novel Bacterium of the Family Hydrogenophilaceae Isolated from an Oil Reservoir.</title>
        <authorList>
            <person name="Zhang X."/>
            <person name="Wang G."/>
            <person name="Ma X."/>
            <person name="Yu J."/>
            <person name="You J."/>
            <person name="Xue Y."/>
            <person name="Ma Y."/>
        </authorList>
    </citation>
    <scope>NUCLEOTIDE SEQUENCE [LARGE SCALE GENOMIC DNA]</scope>
    <source>
        <strain evidence="3 4">B18-69</strain>
    </source>
</reference>
<keyword evidence="1" id="KW-0408">Iron</keyword>
<dbReference type="PANTHER" id="PTHR43151:SF1">
    <property type="entry name" value="SSR2333 PROTEIN"/>
    <property type="match status" value="1"/>
</dbReference>
<organism evidence="3 4">
    <name type="scientific">Tepidiphilus baoligensis</name>
    <dbReference type="NCBI Taxonomy" id="2698687"/>
    <lineage>
        <taxon>Bacteria</taxon>
        <taxon>Pseudomonadati</taxon>
        <taxon>Pseudomonadota</taxon>
        <taxon>Hydrogenophilia</taxon>
        <taxon>Hydrogenophilales</taxon>
        <taxon>Hydrogenophilaceae</taxon>
        <taxon>Tepidiphilus</taxon>
    </lineage>
</organism>
<dbReference type="InterPro" id="IPR038157">
    <property type="entry name" value="FeoA_core_dom"/>
</dbReference>
<evidence type="ECO:0000313" key="4">
    <source>
        <dbReference type="Proteomes" id="UP000669605"/>
    </source>
</evidence>
<comment type="caution">
    <text evidence="3">The sequence shown here is derived from an EMBL/GenBank/DDBJ whole genome shotgun (WGS) entry which is preliminary data.</text>
</comment>
<gene>
    <name evidence="3" type="ORF">GV368_08855</name>
</gene>
<name>A0ABX1QQD0_9PROT</name>
<dbReference type="Proteomes" id="UP000669605">
    <property type="component" value="Unassembled WGS sequence"/>
</dbReference>
<accession>A0ABX1QQD0</accession>
<evidence type="ECO:0000313" key="3">
    <source>
        <dbReference type="EMBL" id="NMH17203.1"/>
    </source>
</evidence>
<dbReference type="RefSeq" id="WP_142803606.1">
    <property type="nucleotide sequence ID" value="NZ_JAAAUB010000013.1"/>
</dbReference>
<dbReference type="Pfam" id="PF04023">
    <property type="entry name" value="FeoA"/>
    <property type="match status" value="1"/>
</dbReference>
<protein>
    <submittedName>
        <fullName evidence="3">Ferrous iron transport protein A</fullName>
    </submittedName>
</protein>
<proteinExistence type="predicted"/>
<dbReference type="PANTHER" id="PTHR43151">
    <property type="entry name" value="FEOA FAMILY PROTEIN"/>
    <property type="match status" value="1"/>
</dbReference>
<dbReference type="InterPro" id="IPR053184">
    <property type="entry name" value="FeoA-like"/>
</dbReference>
<evidence type="ECO:0000256" key="1">
    <source>
        <dbReference type="ARBA" id="ARBA00023004"/>
    </source>
</evidence>
<dbReference type="SUPFAM" id="SSF50037">
    <property type="entry name" value="C-terminal domain of transcriptional repressors"/>
    <property type="match status" value="1"/>
</dbReference>